<proteinExistence type="predicted"/>
<dbReference type="InterPro" id="IPR012337">
    <property type="entry name" value="RNaseH-like_sf"/>
</dbReference>
<dbReference type="PANTHER" id="PTHR46889">
    <property type="entry name" value="TRANSPOSASE INSF FOR INSERTION SEQUENCE IS3B-RELATED"/>
    <property type="match status" value="1"/>
</dbReference>
<protein>
    <submittedName>
        <fullName evidence="3">Integrase</fullName>
    </submittedName>
</protein>
<dbReference type="InterPro" id="IPR009057">
    <property type="entry name" value="Homeodomain-like_sf"/>
</dbReference>
<dbReference type="InterPro" id="IPR025948">
    <property type="entry name" value="HTH-like_dom"/>
</dbReference>
<dbReference type="Pfam" id="PF06056">
    <property type="entry name" value="Terminase_5"/>
    <property type="match status" value="1"/>
</dbReference>
<evidence type="ECO:0000313" key="3">
    <source>
        <dbReference type="EMBL" id="PMC64619.1"/>
    </source>
</evidence>
<accession>A0A2N6T5M3</accession>
<sequence>MNRSYTDQQRRRAIEVYKRTQSVTKTTRQLGYPGRWTLYKWLREPTTPGRPRKQAKTLTRYPFEVKLRAVELFNAGWSPADIAQECGLRSKMSVYSWAQRHREEGQWGLMSKKEREERARIPTRAALEKSLPDDPSELKEQMAKLLVEKAVLEKELELVKKDVSVIPGQLSNRQKTAVVDALRPDFPLPMLLASIGLAQSSFYYHLQQRSRPDKHEHIRDMLHAIDAQSDNTYGYRRMWWELRHRGIIISEKVVRRLMREEQIVPRFPKRKWRYSSYQGEISPAPDNLVNRNFHADSPNKLWLTDISVFAAHDGRVYLSAIIDCFDGKVVAAKTSVHPTMELAQETLLAAIEAEQPKADGSLVLHSDRGAHYRGSTWRSLTAKYGIVSSMSKKGCSPDNAACEGFFGRMKNEMYYGKVWQTTKELEEAIARYIEFYNNHRIKTSLGGVSITAYRTLHVA</sequence>
<dbReference type="InterPro" id="IPR048020">
    <property type="entry name" value="Transpos_IS3"/>
</dbReference>
<dbReference type="PROSITE" id="PS50994">
    <property type="entry name" value="INTEGRASE"/>
    <property type="match status" value="1"/>
</dbReference>
<comment type="function">
    <text evidence="1">Involved in the transposition of the insertion sequence.</text>
</comment>
<keyword evidence="4" id="KW-1185">Reference proteome</keyword>
<dbReference type="SUPFAM" id="SSF46689">
    <property type="entry name" value="Homeodomain-like"/>
    <property type="match status" value="1"/>
</dbReference>
<dbReference type="InterPro" id="IPR010332">
    <property type="entry name" value="ATPase_terminase-su_N"/>
</dbReference>
<dbReference type="Gene3D" id="3.30.420.10">
    <property type="entry name" value="Ribonuclease H-like superfamily/Ribonuclease H"/>
    <property type="match status" value="1"/>
</dbReference>
<dbReference type="InterPro" id="IPR036397">
    <property type="entry name" value="RNaseH_sf"/>
</dbReference>
<reference evidence="3 4" key="1">
    <citation type="submission" date="2017-09" db="EMBL/GenBank/DDBJ databases">
        <title>Bacterial strain isolated from the female urinary microbiota.</title>
        <authorList>
            <person name="Thomas-White K."/>
            <person name="Kumar N."/>
            <person name="Forster S."/>
            <person name="Putonti C."/>
            <person name="Lawley T."/>
            <person name="Wolfe A.J."/>
        </authorList>
    </citation>
    <scope>NUCLEOTIDE SEQUENCE [LARGE SCALE GENOMIC DNA]</scope>
    <source>
        <strain evidence="3 4">UMB0792</strain>
    </source>
</reference>
<dbReference type="InterPro" id="IPR050900">
    <property type="entry name" value="Transposase_IS3/IS150/IS904"/>
</dbReference>
<evidence type="ECO:0000259" key="2">
    <source>
        <dbReference type="PROSITE" id="PS50994"/>
    </source>
</evidence>
<dbReference type="SUPFAM" id="SSF53098">
    <property type="entry name" value="Ribonuclease H-like"/>
    <property type="match status" value="1"/>
</dbReference>
<comment type="caution">
    <text evidence="3">The sequence shown here is derived from an EMBL/GenBank/DDBJ whole genome shotgun (WGS) entry which is preliminary data.</text>
</comment>
<dbReference type="InterPro" id="IPR001584">
    <property type="entry name" value="Integrase_cat-core"/>
</dbReference>
<dbReference type="Pfam" id="PF13276">
    <property type="entry name" value="HTH_21"/>
    <property type="match status" value="1"/>
</dbReference>
<dbReference type="Pfam" id="PF13333">
    <property type="entry name" value="rve_2"/>
    <property type="match status" value="1"/>
</dbReference>
<organism evidence="3 4">
    <name type="scientific">Corynebacterium tuscaniense</name>
    <dbReference type="NCBI Taxonomy" id="302449"/>
    <lineage>
        <taxon>Bacteria</taxon>
        <taxon>Bacillati</taxon>
        <taxon>Actinomycetota</taxon>
        <taxon>Actinomycetes</taxon>
        <taxon>Mycobacteriales</taxon>
        <taxon>Corynebacteriaceae</taxon>
        <taxon>Corynebacterium</taxon>
    </lineage>
</organism>
<feature type="domain" description="Integrase catalytic" evidence="2">
    <location>
        <begin position="294"/>
        <end position="458"/>
    </location>
</feature>
<dbReference type="Pfam" id="PF00665">
    <property type="entry name" value="rve"/>
    <property type="match status" value="1"/>
</dbReference>
<gene>
    <name evidence="3" type="ORF">CJ203_04790</name>
</gene>
<dbReference type="RefSeq" id="WP_084576436.1">
    <property type="nucleotide sequence ID" value="NZ_PNHG01000005.1"/>
</dbReference>
<dbReference type="NCBIfam" id="NF033516">
    <property type="entry name" value="transpos_IS3"/>
    <property type="match status" value="1"/>
</dbReference>
<dbReference type="GO" id="GO:0015074">
    <property type="term" value="P:DNA integration"/>
    <property type="evidence" value="ECO:0007669"/>
    <property type="project" value="InterPro"/>
</dbReference>
<dbReference type="EMBL" id="PNHG01000005">
    <property type="protein sequence ID" value="PMC64619.1"/>
    <property type="molecule type" value="Genomic_DNA"/>
</dbReference>
<evidence type="ECO:0000313" key="4">
    <source>
        <dbReference type="Proteomes" id="UP000235836"/>
    </source>
</evidence>
<dbReference type="GO" id="GO:0003676">
    <property type="term" value="F:nucleic acid binding"/>
    <property type="evidence" value="ECO:0007669"/>
    <property type="project" value="InterPro"/>
</dbReference>
<evidence type="ECO:0000256" key="1">
    <source>
        <dbReference type="ARBA" id="ARBA00002286"/>
    </source>
</evidence>
<name>A0A2N6T5M3_9CORY</name>
<dbReference type="PANTHER" id="PTHR46889:SF4">
    <property type="entry name" value="TRANSPOSASE INSO FOR INSERTION SEQUENCE ELEMENT IS911B-RELATED"/>
    <property type="match status" value="1"/>
</dbReference>
<dbReference type="Proteomes" id="UP000235836">
    <property type="component" value="Unassembled WGS sequence"/>
</dbReference>
<dbReference type="AlphaFoldDB" id="A0A2N6T5M3"/>